<reference evidence="9" key="1">
    <citation type="submission" date="2021-06" db="EMBL/GenBank/DDBJ databases">
        <authorList>
            <person name="Hodson N. C."/>
            <person name="Mongue J. A."/>
            <person name="Jaron S. K."/>
        </authorList>
    </citation>
    <scope>NUCLEOTIDE SEQUENCE</scope>
</reference>
<dbReference type="EMBL" id="CAJVCH010269988">
    <property type="protein sequence ID" value="CAG7734485.1"/>
    <property type="molecule type" value="Genomic_DNA"/>
</dbReference>
<feature type="compositionally biased region" description="Basic and acidic residues" evidence="7">
    <location>
        <begin position="309"/>
        <end position="322"/>
    </location>
</feature>
<evidence type="ECO:0000256" key="7">
    <source>
        <dbReference type="SAM" id="MobiDB-lite"/>
    </source>
</evidence>
<dbReference type="GO" id="GO:0004519">
    <property type="term" value="F:endonuclease activity"/>
    <property type="evidence" value="ECO:0007669"/>
    <property type="project" value="UniProtKB-KW"/>
</dbReference>
<feature type="domain" description="Reverse transcriptase" evidence="8">
    <location>
        <begin position="1"/>
        <end position="82"/>
    </location>
</feature>
<evidence type="ECO:0000256" key="2">
    <source>
        <dbReference type="ARBA" id="ARBA00022695"/>
    </source>
</evidence>
<evidence type="ECO:0000256" key="3">
    <source>
        <dbReference type="ARBA" id="ARBA00022722"/>
    </source>
</evidence>
<sequence length="572" mass="65429">MAQGLKGAPATFIRAILRALQPYLHSTIEVYFDDIIVYRATFLDHLHDIKIVLTAIRIAGFTIKPSKVKLCRYKVLYLGFVIEPELTTLKLPDMNTPFIIQCDASNSGLGSVLLQDYDGVKYPIYFASKGLQPAEEKYSVSEKELLAIIWACDKFRGYIEYSRFNIETDHAALTWLTNFKEPAGRLAHWFMKPQSLDFDIVYRPGTVKRSFNIGDVLWLKSHFLSDSTKGFSTRLMKKIELPFIIMEKVSLQCYDLKQNVTGQLVYKVHINELSPCIILDNESVGQIQQTVQERNHKVTRPNNRHQQRSSRDPNSHSARRTENYTAGTIHKDHESSKKPSEALKQFCETDESFFNSLPKYEQMIFECEKLTKIQHLEREVQCRFFDTTPKMFVNRGIIFMESNPDESQNTETNIPYNPLAVKINFFPDLDSRSVTITDEAPLVGSRNKIVYRAGEKITTCEANFKSHLSFIGDQFDFNLKCFKFNVHVSQSQSVTASNKPDPVLPPYEESWHQGSSAVNSQISPYSSRNVLPTSTPQKTFQFHDHLPVPSNLTVIGNVSVVTLDEDKMIESD</sequence>
<dbReference type="PANTHER" id="PTHR37984">
    <property type="entry name" value="PROTEIN CBG26694"/>
    <property type="match status" value="1"/>
</dbReference>
<protein>
    <recommendedName>
        <fullName evidence="8">Reverse transcriptase domain-containing protein</fullName>
    </recommendedName>
</protein>
<dbReference type="InterPro" id="IPR050951">
    <property type="entry name" value="Retrovirus_Pol_polyprotein"/>
</dbReference>
<keyword evidence="3" id="KW-0540">Nuclease</keyword>
<keyword evidence="6" id="KW-0695">RNA-directed DNA polymerase</keyword>
<dbReference type="OrthoDB" id="427924at2759"/>
<evidence type="ECO:0000256" key="1">
    <source>
        <dbReference type="ARBA" id="ARBA00022679"/>
    </source>
</evidence>
<dbReference type="Pfam" id="PF00078">
    <property type="entry name" value="RVT_1"/>
    <property type="match status" value="1"/>
</dbReference>
<dbReference type="Pfam" id="PF17917">
    <property type="entry name" value="RT_RNaseH"/>
    <property type="match status" value="1"/>
</dbReference>
<feature type="region of interest" description="Disordered" evidence="7">
    <location>
        <begin position="292"/>
        <end position="338"/>
    </location>
</feature>
<dbReference type="InterPro" id="IPR000477">
    <property type="entry name" value="RT_dom"/>
</dbReference>
<name>A0A8J2KY24_9HEXA</name>
<accession>A0A8J2KY24</accession>
<dbReference type="InterPro" id="IPR041373">
    <property type="entry name" value="RT_RNaseH"/>
</dbReference>
<keyword evidence="10" id="KW-1185">Reference proteome</keyword>
<evidence type="ECO:0000313" key="9">
    <source>
        <dbReference type="EMBL" id="CAG7734485.1"/>
    </source>
</evidence>
<keyword evidence="2" id="KW-0548">Nucleotidyltransferase</keyword>
<keyword evidence="4" id="KW-0255">Endonuclease</keyword>
<feature type="compositionally biased region" description="Basic residues" evidence="7">
    <location>
        <begin position="297"/>
        <end position="308"/>
    </location>
</feature>
<comment type="caution">
    <text evidence="9">The sequence shown here is derived from an EMBL/GenBank/DDBJ whole genome shotgun (WGS) entry which is preliminary data.</text>
</comment>
<evidence type="ECO:0000256" key="5">
    <source>
        <dbReference type="ARBA" id="ARBA00022801"/>
    </source>
</evidence>
<evidence type="ECO:0000313" key="10">
    <source>
        <dbReference type="Proteomes" id="UP000708208"/>
    </source>
</evidence>
<gene>
    <name evidence="9" type="ORF">AFUS01_LOCUS22871</name>
</gene>
<dbReference type="AlphaFoldDB" id="A0A8J2KY24"/>
<proteinExistence type="predicted"/>
<dbReference type="PROSITE" id="PS50878">
    <property type="entry name" value="RT_POL"/>
    <property type="match status" value="1"/>
</dbReference>
<evidence type="ECO:0000259" key="8">
    <source>
        <dbReference type="PROSITE" id="PS50878"/>
    </source>
</evidence>
<dbReference type="PANTHER" id="PTHR37984:SF5">
    <property type="entry name" value="PROTEIN NYNRIN-LIKE"/>
    <property type="match status" value="1"/>
</dbReference>
<dbReference type="CDD" id="cd01647">
    <property type="entry name" value="RT_LTR"/>
    <property type="match status" value="1"/>
</dbReference>
<evidence type="ECO:0000256" key="6">
    <source>
        <dbReference type="ARBA" id="ARBA00022918"/>
    </source>
</evidence>
<organism evidence="9 10">
    <name type="scientific">Allacma fusca</name>
    <dbReference type="NCBI Taxonomy" id="39272"/>
    <lineage>
        <taxon>Eukaryota</taxon>
        <taxon>Metazoa</taxon>
        <taxon>Ecdysozoa</taxon>
        <taxon>Arthropoda</taxon>
        <taxon>Hexapoda</taxon>
        <taxon>Collembola</taxon>
        <taxon>Symphypleona</taxon>
        <taxon>Sminthuridae</taxon>
        <taxon>Allacma</taxon>
    </lineage>
</organism>
<keyword evidence="1" id="KW-0808">Transferase</keyword>
<keyword evidence="5" id="KW-0378">Hydrolase</keyword>
<dbReference type="GO" id="GO:0003964">
    <property type="term" value="F:RNA-directed DNA polymerase activity"/>
    <property type="evidence" value="ECO:0007669"/>
    <property type="project" value="UniProtKB-KW"/>
</dbReference>
<dbReference type="FunFam" id="3.10.20.370:FF:000001">
    <property type="entry name" value="Retrovirus-related Pol polyprotein from transposon 17.6-like protein"/>
    <property type="match status" value="1"/>
</dbReference>
<dbReference type="CDD" id="cd09274">
    <property type="entry name" value="RNase_HI_RT_Ty3"/>
    <property type="match status" value="1"/>
</dbReference>
<dbReference type="GO" id="GO:0016787">
    <property type="term" value="F:hydrolase activity"/>
    <property type="evidence" value="ECO:0007669"/>
    <property type="project" value="UniProtKB-KW"/>
</dbReference>
<evidence type="ECO:0000256" key="4">
    <source>
        <dbReference type="ARBA" id="ARBA00022759"/>
    </source>
</evidence>
<feature type="compositionally biased region" description="Basic and acidic residues" evidence="7">
    <location>
        <begin position="329"/>
        <end position="338"/>
    </location>
</feature>
<dbReference type="Proteomes" id="UP000708208">
    <property type="component" value="Unassembled WGS sequence"/>
</dbReference>